<evidence type="ECO:0000313" key="2">
    <source>
        <dbReference type="EMBL" id="CAF4769210.1"/>
    </source>
</evidence>
<comment type="caution">
    <text evidence="1">The sequence shown here is derived from an EMBL/GenBank/DDBJ whole genome shotgun (WGS) entry which is preliminary data.</text>
</comment>
<sequence length="342" mass="38129">MSSENIFHETKCLPSNVLTLVDDMFYEFVEQHLGVYQSLLLKTQQINSVPCFLLINDPCDILNLNINDDDLNILKRKICFTLSNGSFIVKPGFKIVLSTTSIPINIAPSSSPCSTPPITTAVTAPQTLTSTPPITTFTSTQQTISSSPSDPILTSTVEHRRYFFNLLKKWCLDHKDEFMSDSFDLQEGKDFILNVLYDQNNDLQASIKCNCNRLIKLPIKQGKIQLCNFQKHLRSTSCSHMRAIVSLNQQQRKVHLQESTNTLSSSTSITLNALSTAGQQCDAPFPVSIGPSSVTNIFAAPTQNALSQKKTRKRNQSLSQSSSHKKKLVLNHVFCALFLIVL</sequence>
<dbReference type="EMBL" id="CAJNYT010004150">
    <property type="protein sequence ID" value="CAF3639392.1"/>
    <property type="molecule type" value="Genomic_DNA"/>
</dbReference>
<evidence type="ECO:0000313" key="3">
    <source>
        <dbReference type="Proteomes" id="UP000663872"/>
    </source>
</evidence>
<dbReference type="EMBL" id="CAJOBR010004148">
    <property type="protein sequence ID" value="CAF4769210.1"/>
    <property type="molecule type" value="Genomic_DNA"/>
</dbReference>
<protein>
    <submittedName>
        <fullName evidence="1">Uncharacterized protein</fullName>
    </submittedName>
</protein>
<organism evidence="1 3">
    <name type="scientific">Rotaria socialis</name>
    <dbReference type="NCBI Taxonomy" id="392032"/>
    <lineage>
        <taxon>Eukaryota</taxon>
        <taxon>Metazoa</taxon>
        <taxon>Spiralia</taxon>
        <taxon>Gnathifera</taxon>
        <taxon>Rotifera</taxon>
        <taxon>Eurotatoria</taxon>
        <taxon>Bdelloidea</taxon>
        <taxon>Philodinida</taxon>
        <taxon>Philodinidae</taxon>
        <taxon>Rotaria</taxon>
    </lineage>
</organism>
<name>A0A818QTE9_9BILA</name>
<gene>
    <name evidence="1" type="ORF">GRG538_LOCUS24592</name>
    <name evidence="2" type="ORF">QYT958_LOCUS22067</name>
</gene>
<proteinExistence type="predicted"/>
<dbReference type="AlphaFoldDB" id="A0A818QTE9"/>
<reference evidence="1" key="1">
    <citation type="submission" date="2021-02" db="EMBL/GenBank/DDBJ databases">
        <authorList>
            <person name="Nowell W R."/>
        </authorList>
    </citation>
    <scope>NUCLEOTIDE SEQUENCE</scope>
</reference>
<evidence type="ECO:0000313" key="1">
    <source>
        <dbReference type="EMBL" id="CAF3639392.1"/>
    </source>
</evidence>
<accession>A0A818QTE9</accession>
<dbReference type="Proteomes" id="UP000663872">
    <property type="component" value="Unassembled WGS sequence"/>
</dbReference>
<dbReference type="Proteomes" id="UP000663848">
    <property type="component" value="Unassembled WGS sequence"/>
</dbReference>